<dbReference type="EMBL" id="JAPMOU010000009">
    <property type="protein sequence ID" value="MDE1462211.1"/>
    <property type="molecule type" value="Genomic_DNA"/>
</dbReference>
<evidence type="ECO:0000313" key="4">
    <source>
        <dbReference type="Proteomes" id="UP001528823"/>
    </source>
</evidence>
<evidence type="ECO:0000256" key="2">
    <source>
        <dbReference type="SAM" id="MobiDB-lite"/>
    </source>
</evidence>
<comment type="caution">
    <text evidence="3">The sequence shown here is derived from an EMBL/GenBank/DDBJ whole genome shotgun (WGS) entry which is preliminary data.</text>
</comment>
<evidence type="ECO:0000256" key="1">
    <source>
        <dbReference type="SAM" id="Coils"/>
    </source>
</evidence>
<gene>
    <name evidence="3" type="ORF">ORQ98_09520</name>
</gene>
<name>A0ABT5U888_9GAMM</name>
<feature type="coiled-coil region" evidence="1">
    <location>
        <begin position="246"/>
        <end position="280"/>
    </location>
</feature>
<dbReference type="RefSeq" id="WP_274688568.1">
    <property type="nucleotide sequence ID" value="NZ_JAPMOU010000009.1"/>
</dbReference>
<dbReference type="Proteomes" id="UP001528823">
    <property type="component" value="Unassembled WGS sequence"/>
</dbReference>
<evidence type="ECO:0000313" key="3">
    <source>
        <dbReference type="EMBL" id="MDE1462211.1"/>
    </source>
</evidence>
<reference evidence="3 4" key="1">
    <citation type="submission" date="2022-11" db="EMBL/GenBank/DDBJ databases">
        <title>Spartinivicinus poritis sp. nov., isolated from scleractinian coral Porites lutea.</title>
        <authorList>
            <person name="Zhang G."/>
            <person name="Cai L."/>
            <person name="Wei Q."/>
        </authorList>
    </citation>
    <scope>NUCLEOTIDE SEQUENCE [LARGE SCALE GENOMIC DNA]</scope>
    <source>
        <strain evidence="3 4">A2-2</strain>
    </source>
</reference>
<keyword evidence="1" id="KW-0175">Coiled coil</keyword>
<sequence>MPATAVNATQPSILNNPSLSQSSTQPLIQGDIGGHSVQLAEPTPAPTPLESALNKDKLNEISPGNQQVFQFTDQHDIKINRPGTYCWKLASDLYTRPRTFESSIELEAFLEESYPKELDQAKTMEKQWGVEISRSANAKYPWKVTGDMLEQTFRFKSLDDMAQALEQGYLRRTAKHMAAAERFIRGRDIHNVTSITKMDTGPVLVIDGGDDLAVSLENSGLPRSLVLAVQSTALYPAFIGVVHKGWQGANDEYSEAREEYQELLESQQALKNEVRSLVTQELAIKEQLLNSTDNDDIQQQLLNLLNQHNGFKTNLLASVEPLLSAKSDGDQAQLKSTIGQLNALKAQLADHNQQVNEQLADKQPSPELQQLLTTLSSSQLFDPTSPDCHALIQQLSDYKANQDDKLAKFADTHIAAAFTESGLSGMYWGMVSFEARATSELLAGEAAQSFSSILSQMGDTFNVIGQAQMVIAGLTKAGLGIHEIKSLNEWLDQINTTQALDKPNSPELTKTKAIIDQFYRHQRNVTVAETLGNSVLTLGQLGMILGGPFGVGVSSVLYAGVGATIGGVAISQAAAQYSNKVFNVSDKKSAAEEAISQQTDPDAKPLDIIQQRIQNLYQLSQEQATPKVWLTIYQTIMKNPKADAFEVLAAAGKPYQKYDAEHSGHYRQLYRQALDNIKADSQNTIDIINQAKSLLQQKGSNTAFSAFVSQHIQQLQEVPWVAEQSDTAAGQIKQLFQFAEQQGFLKEFERRIVKRLVNENGYPLLKEQKLEHGPYIKKITANKSKRPWQIPNPIAPIINLGRLVKQLIKPVAHPKLLSNTLSIPMNWGKKDTSVYVFNRDRFLQDLTELKPNTPEASYLNKTCQMLFTEQLANDAKYWITKKANKVYMASGKDNVHVFEETMRHIGKQVLRDNVLRPIVHGVSEQVKLADLIAALSSEGNA</sequence>
<proteinExistence type="predicted"/>
<feature type="coiled-coil region" evidence="1">
    <location>
        <begin position="334"/>
        <end position="361"/>
    </location>
</feature>
<feature type="region of interest" description="Disordered" evidence="2">
    <location>
        <begin position="1"/>
        <end position="46"/>
    </location>
</feature>
<protein>
    <submittedName>
        <fullName evidence="3">Uncharacterized protein</fullName>
    </submittedName>
</protein>
<feature type="compositionally biased region" description="Polar residues" evidence="2">
    <location>
        <begin position="1"/>
        <end position="27"/>
    </location>
</feature>
<organism evidence="3 4">
    <name type="scientific">Spartinivicinus poritis</name>
    <dbReference type="NCBI Taxonomy" id="2994640"/>
    <lineage>
        <taxon>Bacteria</taxon>
        <taxon>Pseudomonadati</taxon>
        <taxon>Pseudomonadota</taxon>
        <taxon>Gammaproteobacteria</taxon>
        <taxon>Oceanospirillales</taxon>
        <taxon>Zooshikellaceae</taxon>
        <taxon>Spartinivicinus</taxon>
    </lineage>
</organism>
<accession>A0ABT5U888</accession>
<keyword evidence="4" id="KW-1185">Reference proteome</keyword>